<dbReference type="PANTHER" id="PTHR46056:SF12">
    <property type="entry name" value="LONG-CHAIN-ALCOHOL OXIDASE"/>
    <property type="match status" value="1"/>
</dbReference>
<keyword evidence="6" id="KW-0472">Membrane</keyword>
<dbReference type="AlphaFoldDB" id="A0A7T0C2E2"/>
<dbReference type="SUPFAM" id="SSF51905">
    <property type="entry name" value="FAD/NAD(P)-binding domain"/>
    <property type="match status" value="1"/>
</dbReference>
<keyword evidence="3" id="KW-0274">FAD</keyword>
<feature type="domain" description="Glucose-methanol-choline oxidoreductase N-terminal" evidence="7">
    <location>
        <begin position="381"/>
        <end position="395"/>
    </location>
</feature>
<keyword evidence="4" id="KW-0560">Oxidoreductase</keyword>
<dbReference type="Pfam" id="PF00732">
    <property type="entry name" value="GMC_oxred_N"/>
    <property type="match status" value="1"/>
</dbReference>
<dbReference type="KEGG" id="nva:G3M78_07750"/>
<name>A0A7T0C2E2_9BACT</name>
<evidence type="ECO:0000256" key="1">
    <source>
        <dbReference type="ARBA" id="ARBA00010790"/>
    </source>
</evidence>
<feature type="region of interest" description="Disordered" evidence="5">
    <location>
        <begin position="121"/>
        <end position="141"/>
    </location>
</feature>
<dbReference type="GO" id="GO:0016614">
    <property type="term" value="F:oxidoreductase activity, acting on CH-OH group of donors"/>
    <property type="evidence" value="ECO:0007669"/>
    <property type="project" value="InterPro"/>
</dbReference>
<protein>
    <submittedName>
        <fullName evidence="8">GMC family oxidoreductase</fullName>
    </submittedName>
</protein>
<sequence length="628" mass="68450">MMRRFFKRFLRWLGRSVYPPFLPFQGASVNGAERYLEDVWKDAPWYAALAHTGMAVVFNFLPILIIKKINLFAFLSTEDQERMILALMGSRIYFFRLLVYALRGNAFVAILRDPEVRKILPPSPPFNPPPPPTFESGQTQADQNQLQEADYVIIGSGAAGATIAKELAENNKDVLILEEGSWFRRPDFSEDLYGAIARMFRDFGVQAARGPSIFPVLEGRCVGGSTVINGAIIHRLPESVHAEWRSDAGIAERLPFEQLERHADAIEKELGIGANLEGLLDDLAVVSVLKAMGWDYNAMLRNAPGCQHSGRCLQGCPSGGKLSMENSFIPQALRSGARIATGRKALRLMMDGSVATGVTTENAEGGVSSYRARKAVILAGGTIQTPLILKRSGLGGPHVGRHFQSHLGVGTVGILNVSARSVEGPPQGIEIFPPDNRDVKLATQLLPPELLLARSPVMGQDLAELMRQCDRVSSWTGSVRSSAEGSVSPGLFGRASIEFSPSRQDMENLRYAVWQLCKLLFQLGAVRVFPGIAGIASEFKNPGEADQVLAASLDPKNYFMGVGHLFGTCRMGSDPALSVVGPDFRLHGKRNLYVADGSVFPTNLGVNPQLAIMTLARHCAHNIISDRS</sequence>
<evidence type="ECO:0000256" key="2">
    <source>
        <dbReference type="ARBA" id="ARBA00022630"/>
    </source>
</evidence>
<dbReference type="GO" id="GO:0050660">
    <property type="term" value="F:flavin adenine dinucleotide binding"/>
    <property type="evidence" value="ECO:0007669"/>
    <property type="project" value="InterPro"/>
</dbReference>
<dbReference type="Proteomes" id="UP000594464">
    <property type="component" value="Chromosome"/>
</dbReference>
<keyword evidence="6" id="KW-0812">Transmembrane</keyword>
<evidence type="ECO:0000313" key="9">
    <source>
        <dbReference type="Proteomes" id="UP000594464"/>
    </source>
</evidence>
<dbReference type="Pfam" id="PF05199">
    <property type="entry name" value="GMC_oxred_C"/>
    <property type="match status" value="1"/>
</dbReference>
<dbReference type="PROSITE" id="PS00624">
    <property type="entry name" value="GMC_OXRED_2"/>
    <property type="match status" value="1"/>
</dbReference>
<evidence type="ECO:0000256" key="5">
    <source>
        <dbReference type="SAM" id="MobiDB-lite"/>
    </source>
</evidence>
<feature type="compositionally biased region" description="Pro residues" evidence="5">
    <location>
        <begin position="121"/>
        <end position="133"/>
    </location>
</feature>
<proteinExistence type="inferred from homology"/>
<dbReference type="InterPro" id="IPR000172">
    <property type="entry name" value="GMC_OxRdtase_N"/>
</dbReference>
<reference evidence="9" key="1">
    <citation type="submission" date="2020-02" db="EMBL/GenBank/DDBJ databases">
        <title>Genomic and physiological characterization of two novel Nitrospinaceae genera.</title>
        <authorList>
            <person name="Mueller A.J."/>
            <person name="Jung M.-Y."/>
            <person name="Strachan C.R."/>
            <person name="Herbold C.W."/>
            <person name="Kirkegaard R.H."/>
            <person name="Daims H."/>
        </authorList>
    </citation>
    <scope>NUCLEOTIDE SEQUENCE [LARGE SCALE GENOMIC DNA]</scope>
</reference>
<evidence type="ECO:0000313" key="8">
    <source>
        <dbReference type="EMBL" id="QPJ65286.1"/>
    </source>
</evidence>
<evidence type="ECO:0000259" key="7">
    <source>
        <dbReference type="PROSITE" id="PS00624"/>
    </source>
</evidence>
<gene>
    <name evidence="8" type="ORF">G3M78_07750</name>
</gene>
<organism evidence="8 9">
    <name type="scientific">Candidatus Nitrohelix vancouverensis</name>
    <dbReference type="NCBI Taxonomy" id="2705534"/>
    <lineage>
        <taxon>Bacteria</taxon>
        <taxon>Pseudomonadati</taxon>
        <taxon>Nitrospinota/Tectimicrobiota group</taxon>
        <taxon>Nitrospinota</taxon>
        <taxon>Nitrospinia</taxon>
        <taxon>Nitrospinales</taxon>
        <taxon>Nitrospinaceae</taxon>
        <taxon>Candidatus Nitrohelix</taxon>
    </lineage>
</organism>
<accession>A0A7T0C2E2</accession>
<dbReference type="Gene3D" id="3.50.50.60">
    <property type="entry name" value="FAD/NAD(P)-binding domain"/>
    <property type="match status" value="2"/>
</dbReference>
<dbReference type="PANTHER" id="PTHR46056">
    <property type="entry name" value="LONG-CHAIN-ALCOHOL OXIDASE"/>
    <property type="match status" value="1"/>
</dbReference>
<keyword evidence="2" id="KW-0285">Flavoprotein</keyword>
<evidence type="ECO:0000256" key="3">
    <source>
        <dbReference type="ARBA" id="ARBA00022827"/>
    </source>
</evidence>
<dbReference type="EMBL" id="CP048620">
    <property type="protein sequence ID" value="QPJ65286.1"/>
    <property type="molecule type" value="Genomic_DNA"/>
</dbReference>
<dbReference type="InterPro" id="IPR007867">
    <property type="entry name" value="GMC_OxRtase_C"/>
</dbReference>
<feature type="transmembrane region" description="Helical" evidence="6">
    <location>
        <begin position="44"/>
        <end position="66"/>
    </location>
</feature>
<comment type="similarity">
    <text evidence="1">Belongs to the GMC oxidoreductase family.</text>
</comment>
<dbReference type="InterPro" id="IPR036188">
    <property type="entry name" value="FAD/NAD-bd_sf"/>
</dbReference>
<keyword evidence="6" id="KW-1133">Transmembrane helix</keyword>
<evidence type="ECO:0000256" key="6">
    <source>
        <dbReference type="SAM" id="Phobius"/>
    </source>
</evidence>
<evidence type="ECO:0000256" key="4">
    <source>
        <dbReference type="ARBA" id="ARBA00023002"/>
    </source>
</evidence>